<keyword evidence="3" id="KW-1185">Reference proteome</keyword>
<accession>A0A3N4LQA9</accession>
<name>A0A3N4LQA9_9PEZI</name>
<organism evidence="2 3">
    <name type="scientific">Terfezia boudieri ATCC MYA-4762</name>
    <dbReference type="NCBI Taxonomy" id="1051890"/>
    <lineage>
        <taxon>Eukaryota</taxon>
        <taxon>Fungi</taxon>
        <taxon>Dikarya</taxon>
        <taxon>Ascomycota</taxon>
        <taxon>Pezizomycotina</taxon>
        <taxon>Pezizomycetes</taxon>
        <taxon>Pezizales</taxon>
        <taxon>Pezizaceae</taxon>
        <taxon>Terfezia</taxon>
    </lineage>
</organism>
<reference evidence="2 3" key="1">
    <citation type="journal article" date="2018" name="Nat. Ecol. Evol.">
        <title>Pezizomycetes genomes reveal the molecular basis of ectomycorrhizal truffle lifestyle.</title>
        <authorList>
            <person name="Murat C."/>
            <person name="Payen T."/>
            <person name="Noel B."/>
            <person name="Kuo A."/>
            <person name="Morin E."/>
            <person name="Chen J."/>
            <person name="Kohler A."/>
            <person name="Krizsan K."/>
            <person name="Balestrini R."/>
            <person name="Da Silva C."/>
            <person name="Montanini B."/>
            <person name="Hainaut M."/>
            <person name="Levati E."/>
            <person name="Barry K.W."/>
            <person name="Belfiori B."/>
            <person name="Cichocki N."/>
            <person name="Clum A."/>
            <person name="Dockter R.B."/>
            <person name="Fauchery L."/>
            <person name="Guy J."/>
            <person name="Iotti M."/>
            <person name="Le Tacon F."/>
            <person name="Lindquist E.A."/>
            <person name="Lipzen A."/>
            <person name="Malagnac F."/>
            <person name="Mello A."/>
            <person name="Molinier V."/>
            <person name="Miyauchi S."/>
            <person name="Poulain J."/>
            <person name="Riccioni C."/>
            <person name="Rubini A."/>
            <person name="Sitrit Y."/>
            <person name="Splivallo R."/>
            <person name="Traeger S."/>
            <person name="Wang M."/>
            <person name="Zifcakova L."/>
            <person name="Wipf D."/>
            <person name="Zambonelli A."/>
            <person name="Paolocci F."/>
            <person name="Nowrousian M."/>
            <person name="Ottonello S."/>
            <person name="Baldrian P."/>
            <person name="Spatafora J.W."/>
            <person name="Henrissat B."/>
            <person name="Nagy L.G."/>
            <person name="Aury J.M."/>
            <person name="Wincker P."/>
            <person name="Grigoriev I.V."/>
            <person name="Bonfante P."/>
            <person name="Martin F.M."/>
        </authorList>
    </citation>
    <scope>NUCLEOTIDE SEQUENCE [LARGE SCALE GENOMIC DNA]</scope>
    <source>
        <strain evidence="2 3">ATCC MYA-4762</strain>
    </source>
</reference>
<evidence type="ECO:0000313" key="2">
    <source>
        <dbReference type="EMBL" id="RPB25103.1"/>
    </source>
</evidence>
<evidence type="ECO:0008006" key="4">
    <source>
        <dbReference type="Google" id="ProtNLM"/>
    </source>
</evidence>
<keyword evidence="1" id="KW-0812">Transmembrane</keyword>
<keyword evidence="1" id="KW-0472">Membrane</keyword>
<dbReference type="OrthoDB" id="5337378at2759"/>
<dbReference type="InParanoid" id="A0A3N4LQA9"/>
<proteinExistence type="predicted"/>
<protein>
    <recommendedName>
        <fullName evidence="4">Protein kinase domain-containing protein</fullName>
    </recommendedName>
</protein>
<dbReference type="AlphaFoldDB" id="A0A3N4LQA9"/>
<evidence type="ECO:0000256" key="1">
    <source>
        <dbReference type="SAM" id="Phobius"/>
    </source>
</evidence>
<evidence type="ECO:0000313" key="3">
    <source>
        <dbReference type="Proteomes" id="UP000267821"/>
    </source>
</evidence>
<dbReference type="EMBL" id="ML121539">
    <property type="protein sequence ID" value="RPB25103.1"/>
    <property type="molecule type" value="Genomic_DNA"/>
</dbReference>
<gene>
    <name evidence="2" type="ORF">L211DRAFT_137561</name>
</gene>
<dbReference type="STRING" id="1051890.A0A3N4LQA9"/>
<dbReference type="SUPFAM" id="SSF56112">
    <property type="entry name" value="Protein kinase-like (PK-like)"/>
    <property type="match status" value="1"/>
</dbReference>
<keyword evidence="1" id="KW-1133">Transmembrane helix</keyword>
<dbReference type="InterPro" id="IPR011009">
    <property type="entry name" value="Kinase-like_dom_sf"/>
</dbReference>
<sequence length="276" mass="31736">MAIYPLAVRRTRRGGSLLILFRLLLVSILLALIIYSTARCIRAHSPRQIPTRFPPAAGDGSSPSTVQHLIPPPQEKPFRTIDKNTLDIDGGRYLYIKTLGKGYEGEVRLYLDTQPPGGRKVVIKRFFWGTRVNHLPGRLFRVFNPEVESWYRVVLRPINWVLAGSGLWGTVVKTWPVEIPATLWFGRSGRGESGLVRALDYFYVKNQFFGKHWMLVMPYYEDGTVEDLAFIVSRLGLRPYEVDAAYRRDFLRFLKTLGRMHEDGYVSGTPWILSYR</sequence>
<dbReference type="Proteomes" id="UP000267821">
    <property type="component" value="Unassembled WGS sequence"/>
</dbReference>
<feature type="transmembrane region" description="Helical" evidence="1">
    <location>
        <begin position="19"/>
        <end position="38"/>
    </location>
</feature>